<dbReference type="Gene3D" id="3.40.50.300">
    <property type="entry name" value="P-loop containing nucleotide triphosphate hydrolases"/>
    <property type="match status" value="1"/>
</dbReference>
<gene>
    <name evidence="6" type="primary">Brip1</name>
    <name evidence="6" type="ORF">EUDELE_R13047</name>
</gene>
<dbReference type="GO" id="GO:0005524">
    <property type="term" value="F:ATP binding"/>
    <property type="evidence" value="ECO:0007669"/>
    <property type="project" value="UniProtKB-KW"/>
</dbReference>
<dbReference type="Pfam" id="PF06733">
    <property type="entry name" value="DEAD_2"/>
    <property type="match status" value="1"/>
</dbReference>
<dbReference type="InterPro" id="IPR014013">
    <property type="entry name" value="Helic_SF1/SF2_ATP-bd_DinG/Rad3"/>
</dbReference>
<keyword evidence="7" id="KW-1185">Reference proteome</keyword>
<evidence type="ECO:0000313" key="7">
    <source>
        <dbReference type="Proteomes" id="UP000533954"/>
    </source>
</evidence>
<dbReference type="PROSITE" id="PS51193">
    <property type="entry name" value="HELICASE_ATP_BIND_2"/>
    <property type="match status" value="1"/>
</dbReference>
<dbReference type="InterPro" id="IPR010614">
    <property type="entry name" value="RAD3-like_helicase_DEAD"/>
</dbReference>
<name>A0A7K7V3X4_EUDEL</name>
<dbReference type="SMART" id="SM00488">
    <property type="entry name" value="DEXDc2"/>
    <property type="match status" value="1"/>
</dbReference>
<evidence type="ECO:0000259" key="5">
    <source>
        <dbReference type="PROSITE" id="PS51193"/>
    </source>
</evidence>
<dbReference type="GO" id="GO:1990918">
    <property type="term" value="P:double-strand break repair involved in meiotic recombination"/>
    <property type="evidence" value="ECO:0007669"/>
    <property type="project" value="TreeGrafter"/>
</dbReference>
<dbReference type="InterPro" id="IPR045028">
    <property type="entry name" value="DinG/Rad3-like"/>
</dbReference>
<feature type="region of interest" description="Disordered" evidence="4">
    <location>
        <begin position="1"/>
        <end position="27"/>
    </location>
</feature>
<dbReference type="GO" id="GO:0006289">
    <property type="term" value="P:nucleotide-excision repair"/>
    <property type="evidence" value="ECO:0007669"/>
    <property type="project" value="TreeGrafter"/>
</dbReference>
<organism evidence="6 7">
    <name type="scientific">Eudromia elegans</name>
    <name type="common">Elegant crested-tinamou</name>
    <dbReference type="NCBI Taxonomy" id="8805"/>
    <lineage>
        <taxon>Eukaryota</taxon>
        <taxon>Metazoa</taxon>
        <taxon>Chordata</taxon>
        <taxon>Craniata</taxon>
        <taxon>Vertebrata</taxon>
        <taxon>Euteleostomi</taxon>
        <taxon>Archelosauria</taxon>
        <taxon>Archosauria</taxon>
        <taxon>Dinosauria</taxon>
        <taxon>Saurischia</taxon>
        <taxon>Theropoda</taxon>
        <taxon>Coelurosauria</taxon>
        <taxon>Aves</taxon>
        <taxon>Palaeognathae</taxon>
        <taxon>Tinamiformes</taxon>
        <taxon>Tinamidae</taxon>
        <taxon>Eudromia</taxon>
    </lineage>
</organism>
<evidence type="ECO:0000256" key="2">
    <source>
        <dbReference type="ARBA" id="ARBA00022801"/>
    </source>
</evidence>
<dbReference type="Proteomes" id="UP000533954">
    <property type="component" value="Unassembled WGS sequence"/>
</dbReference>
<feature type="non-terminal residue" evidence="6">
    <location>
        <position position="236"/>
    </location>
</feature>
<evidence type="ECO:0000256" key="4">
    <source>
        <dbReference type="SAM" id="MobiDB-lite"/>
    </source>
</evidence>
<evidence type="ECO:0000256" key="1">
    <source>
        <dbReference type="ARBA" id="ARBA00022741"/>
    </source>
</evidence>
<dbReference type="GO" id="GO:0016818">
    <property type="term" value="F:hydrolase activity, acting on acid anhydrides, in phosphorus-containing anhydrides"/>
    <property type="evidence" value="ECO:0007669"/>
    <property type="project" value="InterPro"/>
</dbReference>
<dbReference type="OrthoDB" id="19182at2759"/>
<feature type="non-terminal residue" evidence="6">
    <location>
        <position position="1"/>
    </location>
</feature>
<dbReference type="PANTHER" id="PTHR11472">
    <property type="entry name" value="DNA REPAIR DEAD HELICASE RAD3/XP-D SUBFAMILY MEMBER"/>
    <property type="match status" value="1"/>
</dbReference>
<keyword evidence="2" id="KW-0378">Hydrolase</keyword>
<feature type="domain" description="Helicase ATP-binding" evidence="5">
    <location>
        <begin position="1"/>
        <end position="232"/>
    </location>
</feature>
<protein>
    <submittedName>
        <fullName evidence="6">FANCJ protein</fullName>
    </submittedName>
</protein>
<accession>A0A7K7V3X4</accession>
<dbReference type="PANTHER" id="PTHR11472:SF47">
    <property type="entry name" value="FANCONI ANEMIA GROUP J PROTEIN"/>
    <property type="match status" value="1"/>
</dbReference>
<keyword evidence="1" id="KW-0547">Nucleotide-binding</keyword>
<dbReference type="InterPro" id="IPR006554">
    <property type="entry name" value="Helicase-like_DEXD_c2"/>
</dbReference>
<dbReference type="FunFam" id="3.40.50.300:FF:004771">
    <property type="entry name" value="BRCA1 interacting protein C-terminal helicase 1"/>
    <property type="match status" value="1"/>
</dbReference>
<dbReference type="GO" id="GO:0005634">
    <property type="term" value="C:nucleus"/>
    <property type="evidence" value="ECO:0007669"/>
    <property type="project" value="TreeGrafter"/>
</dbReference>
<sequence>DPCSQCSCSSGKETEKDASKAKKKENEDQMSIPKIFFGTRTHKQISQITRELKRTAYSSVPMTILSSRDYTCIHPVVSSSTSNRNEMCVELLEGKQGKSCLYYHGVHKVSEYYTLQLAHQKCQAWDIEDLVSLGKKLRACAYFAARELMLGADIVFCPYNYLLDPQIRESMDINLKGQVVILDEAHNIEDSARESVSYSVTEHQLRSAREELDLMVNNNIRQKDHEPLRAVCCSLI</sequence>
<dbReference type="GO" id="GO:0003677">
    <property type="term" value="F:DNA binding"/>
    <property type="evidence" value="ECO:0007669"/>
    <property type="project" value="InterPro"/>
</dbReference>
<feature type="compositionally biased region" description="Basic and acidic residues" evidence="4">
    <location>
        <begin position="12"/>
        <end position="27"/>
    </location>
</feature>
<keyword evidence="3" id="KW-0067">ATP-binding</keyword>
<proteinExistence type="predicted"/>
<dbReference type="EMBL" id="VZSX01000035">
    <property type="protein sequence ID" value="NXA35202.1"/>
    <property type="molecule type" value="Genomic_DNA"/>
</dbReference>
<dbReference type="AlphaFoldDB" id="A0A7K7V3X4"/>
<dbReference type="InterPro" id="IPR027417">
    <property type="entry name" value="P-loop_NTPase"/>
</dbReference>
<reference evidence="6 7" key="1">
    <citation type="submission" date="2019-09" db="EMBL/GenBank/DDBJ databases">
        <title>Bird 10,000 Genomes (B10K) Project - Family phase.</title>
        <authorList>
            <person name="Zhang G."/>
        </authorList>
    </citation>
    <scope>NUCLEOTIDE SEQUENCE [LARGE SCALE GENOMIC DNA]</scope>
    <source>
        <strain evidence="6">B10K-LSUMZ-16893</strain>
    </source>
</reference>
<evidence type="ECO:0000256" key="3">
    <source>
        <dbReference type="ARBA" id="ARBA00022840"/>
    </source>
</evidence>
<comment type="caution">
    <text evidence="6">The sequence shown here is derived from an EMBL/GenBank/DDBJ whole genome shotgun (WGS) entry which is preliminary data.</text>
</comment>
<dbReference type="GO" id="GO:0003678">
    <property type="term" value="F:DNA helicase activity"/>
    <property type="evidence" value="ECO:0007669"/>
    <property type="project" value="InterPro"/>
</dbReference>
<evidence type="ECO:0000313" key="6">
    <source>
        <dbReference type="EMBL" id="NXA35202.1"/>
    </source>
</evidence>